<dbReference type="STRING" id="3476.A0A2P5E380"/>
<gene>
    <name evidence="3" type="ORF">PanWU01x14_004270</name>
</gene>
<keyword evidence="3" id="KW-0813">Transport</keyword>
<dbReference type="AlphaFoldDB" id="A0A2P5E380"/>
<dbReference type="GO" id="GO:0016491">
    <property type="term" value="F:oxidoreductase activity"/>
    <property type="evidence" value="ECO:0007669"/>
    <property type="project" value="UniProtKB-KW"/>
</dbReference>
<dbReference type="EMBL" id="JXTB01000002">
    <property type="protein sequence ID" value="PON79977.1"/>
    <property type="molecule type" value="Genomic_DNA"/>
</dbReference>
<dbReference type="PANTHER" id="PTHR43625">
    <property type="entry name" value="AFLATOXIN B1 ALDEHYDE REDUCTASE"/>
    <property type="match status" value="1"/>
</dbReference>
<keyword evidence="1" id="KW-0521">NADP</keyword>
<sequence>MIGKALEQLPREKIQSATKFGITPSEDFKFGGEVVRECCEASLKGMDFEYTDFMGELKKLVEEGKIKYIEKLVWTQ</sequence>
<evidence type="ECO:0000313" key="4">
    <source>
        <dbReference type="Proteomes" id="UP000237105"/>
    </source>
</evidence>
<reference evidence="4" key="1">
    <citation type="submission" date="2016-06" db="EMBL/GenBank/DDBJ databases">
        <title>Parallel loss of symbiosis genes in relatives of nitrogen-fixing non-legume Parasponia.</title>
        <authorList>
            <person name="Van Velzen R."/>
            <person name="Holmer R."/>
            <person name="Bu F."/>
            <person name="Rutten L."/>
            <person name="Van Zeijl A."/>
            <person name="Liu W."/>
            <person name="Santuari L."/>
            <person name="Cao Q."/>
            <person name="Sharma T."/>
            <person name="Shen D."/>
            <person name="Roswanjaya Y."/>
            <person name="Wardhani T."/>
            <person name="Kalhor M.S."/>
            <person name="Jansen J."/>
            <person name="Van den Hoogen J."/>
            <person name="Gungor B."/>
            <person name="Hartog M."/>
            <person name="Hontelez J."/>
            <person name="Verver J."/>
            <person name="Yang W.-C."/>
            <person name="Schijlen E."/>
            <person name="Repin R."/>
            <person name="Schilthuizen M."/>
            <person name="Schranz E."/>
            <person name="Heidstra R."/>
            <person name="Miyata K."/>
            <person name="Fedorova E."/>
            <person name="Kohlen W."/>
            <person name="Bisseling T."/>
            <person name="Smit S."/>
            <person name="Geurts R."/>
        </authorList>
    </citation>
    <scope>NUCLEOTIDE SEQUENCE [LARGE SCALE GENOMIC DNA]</scope>
    <source>
        <strain evidence="4">cv. WU1-14</strain>
    </source>
</reference>
<dbReference type="OrthoDB" id="10394830at2759"/>
<evidence type="ECO:0000313" key="3">
    <source>
        <dbReference type="EMBL" id="PON79977.1"/>
    </source>
</evidence>
<dbReference type="Gene3D" id="3.20.20.100">
    <property type="entry name" value="NADP-dependent oxidoreductase domain"/>
    <property type="match status" value="1"/>
</dbReference>
<comment type="caution">
    <text evidence="3">The sequence shown here is derived from an EMBL/GenBank/DDBJ whole genome shotgun (WGS) entry which is preliminary data.</text>
</comment>
<dbReference type="SUPFAM" id="SSF51430">
    <property type="entry name" value="NAD(P)-linked oxidoreductase"/>
    <property type="match status" value="1"/>
</dbReference>
<keyword evidence="2" id="KW-0560">Oxidoreductase</keyword>
<organism evidence="3 4">
    <name type="scientific">Parasponia andersonii</name>
    <name type="common">Sponia andersonii</name>
    <dbReference type="NCBI Taxonomy" id="3476"/>
    <lineage>
        <taxon>Eukaryota</taxon>
        <taxon>Viridiplantae</taxon>
        <taxon>Streptophyta</taxon>
        <taxon>Embryophyta</taxon>
        <taxon>Tracheophyta</taxon>
        <taxon>Spermatophyta</taxon>
        <taxon>Magnoliopsida</taxon>
        <taxon>eudicotyledons</taxon>
        <taxon>Gunneridae</taxon>
        <taxon>Pentapetalae</taxon>
        <taxon>rosids</taxon>
        <taxon>fabids</taxon>
        <taxon>Rosales</taxon>
        <taxon>Cannabaceae</taxon>
        <taxon>Parasponia</taxon>
    </lineage>
</organism>
<dbReference type="GO" id="GO:0005737">
    <property type="term" value="C:cytoplasm"/>
    <property type="evidence" value="ECO:0007669"/>
    <property type="project" value="TreeGrafter"/>
</dbReference>
<keyword evidence="4" id="KW-1185">Reference proteome</keyword>
<proteinExistence type="predicted"/>
<keyword evidence="3" id="KW-0407">Ion channel</keyword>
<accession>A0A2P5E380</accession>
<dbReference type="GO" id="GO:0034220">
    <property type="term" value="P:monoatomic ion transmembrane transport"/>
    <property type="evidence" value="ECO:0007669"/>
    <property type="project" value="UniProtKB-KW"/>
</dbReference>
<dbReference type="InterPro" id="IPR050791">
    <property type="entry name" value="Aldo-Keto_reductase"/>
</dbReference>
<protein>
    <submittedName>
        <fullName evidence="3">Aldo/keto reductase/potassium channel subunit beta</fullName>
    </submittedName>
</protein>
<evidence type="ECO:0000256" key="1">
    <source>
        <dbReference type="ARBA" id="ARBA00022857"/>
    </source>
</evidence>
<keyword evidence="3" id="KW-0406">Ion transport</keyword>
<dbReference type="Proteomes" id="UP000237105">
    <property type="component" value="Unassembled WGS sequence"/>
</dbReference>
<name>A0A2P5E380_PARAD</name>
<dbReference type="InterPro" id="IPR036812">
    <property type="entry name" value="NAD(P)_OxRdtase_dom_sf"/>
</dbReference>
<dbReference type="PANTHER" id="PTHR43625:SF81">
    <property type="entry name" value="OS01G0618100 PROTEIN"/>
    <property type="match status" value="1"/>
</dbReference>
<evidence type="ECO:0000256" key="2">
    <source>
        <dbReference type="ARBA" id="ARBA00023002"/>
    </source>
</evidence>